<comment type="subcellular location">
    <subcellularLocation>
        <location evidence="1">Membrane</location>
        <topology evidence="1">Single-pass membrane protein</topology>
    </subcellularLocation>
</comment>
<evidence type="ECO:0000313" key="12">
    <source>
        <dbReference type="Proteomes" id="UP000436088"/>
    </source>
</evidence>
<dbReference type="PANTHER" id="PTHR47986">
    <property type="entry name" value="OSJNBA0070M12.3 PROTEIN"/>
    <property type="match status" value="1"/>
</dbReference>
<evidence type="ECO:0000256" key="5">
    <source>
        <dbReference type="ARBA" id="ARBA00022737"/>
    </source>
</evidence>
<organism evidence="11 12">
    <name type="scientific">Hibiscus syriacus</name>
    <name type="common">Rose of Sharon</name>
    <dbReference type="NCBI Taxonomy" id="106335"/>
    <lineage>
        <taxon>Eukaryota</taxon>
        <taxon>Viridiplantae</taxon>
        <taxon>Streptophyta</taxon>
        <taxon>Embryophyta</taxon>
        <taxon>Tracheophyta</taxon>
        <taxon>Spermatophyta</taxon>
        <taxon>Magnoliopsida</taxon>
        <taxon>eudicotyledons</taxon>
        <taxon>Gunneridae</taxon>
        <taxon>Pentapetalae</taxon>
        <taxon>rosids</taxon>
        <taxon>malvids</taxon>
        <taxon>Malvales</taxon>
        <taxon>Malvaceae</taxon>
        <taxon>Malvoideae</taxon>
        <taxon>Hibiscus</taxon>
    </lineage>
</organism>
<keyword evidence="12" id="KW-1185">Reference proteome</keyword>
<dbReference type="InterPro" id="IPR032675">
    <property type="entry name" value="LRR_dom_sf"/>
</dbReference>
<evidence type="ECO:0000256" key="9">
    <source>
        <dbReference type="ARBA" id="ARBA00023180"/>
    </source>
</evidence>
<feature type="transmembrane region" description="Helical" evidence="10">
    <location>
        <begin position="36"/>
        <end position="55"/>
    </location>
</feature>
<evidence type="ECO:0000256" key="10">
    <source>
        <dbReference type="SAM" id="Phobius"/>
    </source>
</evidence>
<keyword evidence="4" id="KW-0732">Signal</keyword>
<dbReference type="Gene3D" id="3.80.10.10">
    <property type="entry name" value="Ribonuclease Inhibitor"/>
    <property type="match status" value="1"/>
</dbReference>
<dbReference type="GO" id="GO:0016020">
    <property type="term" value="C:membrane"/>
    <property type="evidence" value="ECO:0007669"/>
    <property type="project" value="UniProtKB-SubCell"/>
</dbReference>
<dbReference type="EMBL" id="VEPZ02001686">
    <property type="protein sequence ID" value="KAE8663209.1"/>
    <property type="molecule type" value="Genomic_DNA"/>
</dbReference>
<evidence type="ECO:0000256" key="2">
    <source>
        <dbReference type="ARBA" id="ARBA00022614"/>
    </source>
</evidence>
<keyword evidence="6 10" id="KW-1133">Transmembrane helix</keyword>
<dbReference type="PANTHER" id="PTHR47986:SF34">
    <property type="entry name" value="RECEPTOR-LIKE KINASE TMK2"/>
    <property type="match status" value="1"/>
</dbReference>
<keyword evidence="7 10" id="KW-0472">Membrane</keyword>
<dbReference type="AlphaFoldDB" id="A0A6A2XXE6"/>
<name>A0A6A2XXE6_HIBSY</name>
<keyword evidence="3 10" id="KW-0812">Transmembrane</keyword>
<accession>A0A6A2XXE6</accession>
<proteinExistence type="predicted"/>
<keyword evidence="9" id="KW-0325">Glycoprotein</keyword>
<dbReference type="SUPFAM" id="SSF52058">
    <property type="entry name" value="L domain-like"/>
    <property type="match status" value="1"/>
</dbReference>
<dbReference type="InterPro" id="IPR052422">
    <property type="entry name" value="Auxin_Ser/Thr_Kinase"/>
</dbReference>
<sequence length="308" mass="34413">MCCAAPAKRMKGSSQELFPPAAYVVVGLIKLAKLRFLVLLLAELILCLLLSRLLAHGKATKGFGIAAHVRLRCAFPLDWTRVSCRKYGSESDFGSPVQAQLLALQSFHLVNLTDNKLQGSTPKFGDNVIVDMNPGSNRFCLDQPGVACDERVNILLSIIEAVGYPMIFSDSWEGNDPCNDWLALALSGNNLSGRIPMELTTLAKLTRLDVSNNRLCNHHFYLDSSPFHVSAPPQRYSSSFQQQQMFPLHPITYRSGFVWGGRKSEWPPIYNGQQRDFYYLGTRPGVKEKGGRRLFLSVERKEEEDKSG</sequence>
<evidence type="ECO:0000256" key="1">
    <source>
        <dbReference type="ARBA" id="ARBA00004167"/>
    </source>
</evidence>
<evidence type="ECO:0000256" key="7">
    <source>
        <dbReference type="ARBA" id="ARBA00023136"/>
    </source>
</evidence>
<protein>
    <submittedName>
        <fullName evidence="11">Uncharacterized protein</fullName>
    </submittedName>
</protein>
<evidence type="ECO:0000256" key="3">
    <source>
        <dbReference type="ARBA" id="ARBA00022692"/>
    </source>
</evidence>
<evidence type="ECO:0000313" key="11">
    <source>
        <dbReference type="EMBL" id="KAE8663209.1"/>
    </source>
</evidence>
<gene>
    <name evidence="11" type="ORF">F3Y22_tig00113021pilonHSYRG00026</name>
</gene>
<dbReference type="Proteomes" id="UP000436088">
    <property type="component" value="Unassembled WGS sequence"/>
</dbReference>
<keyword evidence="5" id="KW-0677">Repeat</keyword>
<evidence type="ECO:0000256" key="4">
    <source>
        <dbReference type="ARBA" id="ARBA00022729"/>
    </source>
</evidence>
<evidence type="ECO:0000256" key="6">
    <source>
        <dbReference type="ARBA" id="ARBA00022989"/>
    </source>
</evidence>
<comment type="caution">
    <text evidence="11">The sequence shown here is derived from an EMBL/GenBank/DDBJ whole genome shotgun (WGS) entry which is preliminary data.</text>
</comment>
<evidence type="ECO:0000256" key="8">
    <source>
        <dbReference type="ARBA" id="ARBA00023170"/>
    </source>
</evidence>
<reference evidence="11" key="1">
    <citation type="submission" date="2019-09" db="EMBL/GenBank/DDBJ databases">
        <title>Draft genome information of white flower Hibiscus syriacus.</title>
        <authorList>
            <person name="Kim Y.-M."/>
        </authorList>
    </citation>
    <scope>NUCLEOTIDE SEQUENCE [LARGE SCALE GENOMIC DNA]</scope>
    <source>
        <strain evidence="11">YM2019G1</strain>
    </source>
</reference>
<keyword evidence="2" id="KW-0433">Leucine-rich repeat</keyword>
<keyword evidence="8" id="KW-0675">Receptor</keyword>